<gene>
    <name evidence="1" type="ORF">HX837_08155</name>
</gene>
<reference evidence="1 2" key="1">
    <citation type="journal article" date="2019" name="Environ. Microbiol.">
        <title>Genomics insights into ecotype formation of ammonia-oxidizing archaea in the deep ocean.</title>
        <authorList>
            <person name="Wang Y."/>
            <person name="Huang J.M."/>
            <person name="Cui G.J."/>
            <person name="Nunoura T."/>
            <person name="Takaki Y."/>
            <person name="Li W.L."/>
            <person name="Li J."/>
            <person name="Gao Z.M."/>
            <person name="Takai K."/>
            <person name="Zhang A.Q."/>
            <person name="Stepanauskas R."/>
        </authorList>
    </citation>
    <scope>NUCLEOTIDE SEQUENCE [LARGE SCALE GENOMIC DNA]</scope>
    <source>
        <strain evidence="1 2">L15b</strain>
    </source>
</reference>
<feature type="non-terminal residue" evidence="1">
    <location>
        <position position="64"/>
    </location>
</feature>
<accession>A0A7K4MRE0</accession>
<comment type="caution">
    <text evidence="1">The sequence shown here is derived from an EMBL/GenBank/DDBJ whole genome shotgun (WGS) entry which is preliminary data.</text>
</comment>
<organism evidence="1 2">
    <name type="scientific">Marine Group I thaumarchaeote</name>
    <dbReference type="NCBI Taxonomy" id="2511932"/>
    <lineage>
        <taxon>Archaea</taxon>
        <taxon>Nitrososphaerota</taxon>
        <taxon>Marine Group I</taxon>
    </lineage>
</organism>
<dbReference type="AlphaFoldDB" id="A0A7K4MRE0"/>
<protein>
    <submittedName>
        <fullName evidence="1">Uncharacterized protein</fullName>
    </submittedName>
</protein>
<dbReference type="EMBL" id="JACASV010000127">
    <property type="protein sequence ID" value="NWJ44152.1"/>
    <property type="molecule type" value="Genomic_DNA"/>
</dbReference>
<evidence type="ECO:0000313" key="2">
    <source>
        <dbReference type="Proteomes" id="UP000523105"/>
    </source>
</evidence>
<sequence length="64" mass="6153">MSGIVGSRLNIRGSGLVGGLGTDGQVLTSAGAGQEIVFESATSSGVTAINNATANELVTVGSTT</sequence>
<name>A0A7K4MRE0_9ARCH</name>
<dbReference type="Proteomes" id="UP000523105">
    <property type="component" value="Unassembled WGS sequence"/>
</dbReference>
<proteinExistence type="predicted"/>
<evidence type="ECO:0000313" key="1">
    <source>
        <dbReference type="EMBL" id="NWJ44152.1"/>
    </source>
</evidence>